<sequence length="119" mass="14213">MLIKYQIEKNDKYGLDTTGLGKLELNNMLYEVFFFYGNEIAIKKGIEWMKEILISYPEDPSYIDTYASLLFKQGEKEEAIKWEQKAIDILSLKNEQEEVQRYMKKLEKMKSNQPTWIKN</sequence>
<organism evidence="1 2">
    <name type="scientific">Chitinophaga solisilvae</name>
    <dbReference type="NCBI Taxonomy" id="1233460"/>
    <lineage>
        <taxon>Bacteria</taxon>
        <taxon>Pseudomonadati</taxon>
        <taxon>Bacteroidota</taxon>
        <taxon>Chitinophagia</taxon>
        <taxon>Chitinophagales</taxon>
        <taxon>Chitinophagaceae</taxon>
        <taxon>Chitinophaga</taxon>
    </lineage>
</organism>
<dbReference type="Proteomes" id="UP000281028">
    <property type="component" value="Unassembled WGS sequence"/>
</dbReference>
<protein>
    <submittedName>
        <fullName evidence="1">Uncharacterized protein</fullName>
    </submittedName>
</protein>
<name>A0A9Q5DC66_9BACT</name>
<dbReference type="InterPro" id="IPR011990">
    <property type="entry name" value="TPR-like_helical_dom_sf"/>
</dbReference>
<dbReference type="Gene3D" id="1.25.40.10">
    <property type="entry name" value="Tetratricopeptide repeat domain"/>
    <property type="match status" value="1"/>
</dbReference>
<evidence type="ECO:0000313" key="2">
    <source>
        <dbReference type="Proteomes" id="UP000281028"/>
    </source>
</evidence>
<accession>A0A9Q5DC66</accession>
<keyword evidence="2" id="KW-1185">Reference proteome</keyword>
<dbReference type="EMBL" id="RIAR02000001">
    <property type="protein sequence ID" value="NSL90760.1"/>
    <property type="molecule type" value="Genomic_DNA"/>
</dbReference>
<reference evidence="1" key="1">
    <citation type="submission" date="2020-05" db="EMBL/GenBank/DDBJ databases">
        <title>Chitinophaga laudate sp. nov., isolated from a tropical peat swamp.</title>
        <authorList>
            <person name="Goh C.B.S."/>
            <person name="Lee M.S."/>
            <person name="Parimannan S."/>
            <person name="Pasbakhsh P."/>
            <person name="Yule C.M."/>
            <person name="Rajandas H."/>
            <person name="Loke S."/>
            <person name="Croft L."/>
            <person name="Tan J.B.L."/>
        </authorList>
    </citation>
    <scope>NUCLEOTIDE SEQUENCE</scope>
    <source>
        <strain evidence="1">Mgbs1</strain>
    </source>
</reference>
<comment type="caution">
    <text evidence="1">The sequence shown here is derived from an EMBL/GenBank/DDBJ whole genome shotgun (WGS) entry which is preliminary data.</text>
</comment>
<dbReference type="AlphaFoldDB" id="A0A9Q5DC66"/>
<evidence type="ECO:0000313" key="1">
    <source>
        <dbReference type="EMBL" id="NSL90760.1"/>
    </source>
</evidence>
<proteinExistence type="predicted"/>
<dbReference type="SUPFAM" id="SSF81901">
    <property type="entry name" value="HCP-like"/>
    <property type="match status" value="1"/>
</dbReference>
<gene>
    <name evidence="1" type="ORF">ECE50_028310</name>
</gene>